<evidence type="ECO:0000313" key="5">
    <source>
        <dbReference type="Proteomes" id="UP000294850"/>
    </source>
</evidence>
<dbReference type="AlphaFoldDB" id="A0A4R5DBF6"/>
<evidence type="ECO:0000259" key="3">
    <source>
        <dbReference type="PROSITE" id="PS50930"/>
    </source>
</evidence>
<evidence type="ECO:0000259" key="2">
    <source>
        <dbReference type="PROSITE" id="PS50110"/>
    </source>
</evidence>
<evidence type="ECO:0000313" key="4">
    <source>
        <dbReference type="EMBL" id="TDE11016.1"/>
    </source>
</evidence>
<dbReference type="PROSITE" id="PS50110">
    <property type="entry name" value="RESPONSE_REGULATORY"/>
    <property type="match status" value="1"/>
</dbReference>
<feature type="domain" description="Response regulatory" evidence="2">
    <location>
        <begin position="2"/>
        <end position="113"/>
    </location>
</feature>
<keyword evidence="5" id="KW-1185">Reference proteome</keyword>
<comment type="caution">
    <text evidence="4">The sequence shown here is derived from an EMBL/GenBank/DDBJ whole genome shotgun (WGS) entry which is preliminary data.</text>
</comment>
<dbReference type="SMART" id="SM00850">
    <property type="entry name" value="LytTR"/>
    <property type="match status" value="1"/>
</dbReference>
<dbReference type="GO" id="GO:0000156">
    <property type="term" value="F:phosphorelay response regulator activity"/>
    <property type="evidence" value="ECO:0007669"/>
    <property type="project" value="InterPro"/>
</dbReference>
<sequence>MKAIAIDDEPIALDLIRRHTEAVPDLELLGTFLSSREALAYLQKVEVNLIFLDIKMPDMNGLEVARLISPSTLIIFTTAYSEYAVSGFDLSATDYLLKPITLPRFLTAVQKARERHKMKGVSDVLFVKDGYQIVQIKLQELLFVESAGNYVTFFEAEKRTVVRMKLSEALEKLPPQNFLRIHKCHVINLNKVERIEKHRVLMADKNLPVSDRYWKDLMKMSLDLPK</sequence>
<dbReference type="Proteomes" id="UP000294850">
    <property type="component" value="Unassembled WGS sequence"/>
</dbReference>
<dbReference type="OrthoDB" id="1646880at2"/>
<dbReference type="InterPro" id="IPR011006">
    <property type="entry name" value="CheY-like_superfamily"/>
</dbReference>
<keyword evidence="1" id="KW-0597">Phosphoprotein</keyword>
<accession>A0A4R5DBF6</accession>
<dbReference type="GO" id="GO:0003677">
    <property type="term" value="F:DNA binding"/>
    <property type="evidence" value="ECO:0007669"/>
    <property type="project" value="InterPro"/>
</dbReference>
<dbReference type="EMBL" id="SMFL01000013">
    <property type="protein sequence ID" value="TDE11016.1"/>
    <property type="molecule type" value="Genomic_DNA"/>
</dbReference>
<reference evidence="4 5" key="1">
    <citation type="submission" date="2019-03" db="EMBL/GenBank/DDBJ databases">
        <title>Dyadobacter AR-3-6 sp. nov., isolated from arctic soil.</title>
        <authorList>
            <person name="Chaudhary D.K."/>
        </authorList>
    </citation>
    <scope>NUCLEOTIDE SEQUENCE [LARGE SCALE GENOMIC DNA]</scope>
    <source>
        <strain evidence="4 5">AR-3-6</strain>
    </source>
</reference>
<dbReference type="SUPFAM" id="SSF52172">
    <property type="entry name" value="CheY-like"/>
    <property type="match status" value="1"/>
</dbReference>
<feature type="modified residue" description="4-aspartylphosphate" evidence="1">
    <location>
        <position position="53"/>
    </location>
</feature>
<dbReference type="Pfam" id="PF04397">
    <property type="entry name" value="LytTR"/>
    <property type="match status" value="1"/>
</dbReference>
<dbReference type="Gene3D" id="3.40.50.2300">
    <property type="match status" value="1"/>
</dbReference>
<dbReference type="InterPro" id="IPR001789">
    <property type="entry name" value="Sig_transdc_resp-reg_receiver"/>
</dbReference>
<proteinExistence type="predicted"/>
<evidence type="ECO:0000256" key="1">
    <source>
        <dbReference type="PROSITE-ProRule" id="PRU00169"/>
    </source>
</evidence>
<name>A0A4R5DBF6_9BACT</name>
<organism evidence="4 5">
    <name type="scientific">Dyadobacter psychrotolerans</name>
    <dbReference type="NCBI Taxonomy" id="2541721"/>
    <lineage>
        <taxon>Bacteria</taxon>
        <taxon>Pseudomonadati</taxon>
        <taxon>Bacteroidota</taxon>
        <taxon>Cytophagia</taxon>
        <taxon>Cytophagales</taxon>
        <taxon>Spirosomataceae</taxon>
        <taxon>Dyadobacter</taxon>
    </lineage>
</organism>
<dbReference type="PROSITE" id="PS50930">
    <property type="entry name" value="HTH_LYTTR"/>
    <property type="match status" value="1"/>
</dbReference>
<dbReference type="PANTHER" id="PTHR37299:SF1">
    <property type="entry name" value="STAGE 0 SPORULATION PROTEIN A HOMOLOG"/>
    <property type="match status" value="1"/>
</dbReference>
<feature type="domain" description="HTH LytTR-type" evidence="3">
    <location>
        <begin position="125"/>
        <end position="223"/>
    </location>
</feature>
<dbReference type="PANTHER" id="PTHR37299">
    <property type="entry name" value="TRANSCRIPTIONAL REGULATOR-RELATED"/>
    <property type="match status" value="1"/>
</dbReference>
<dbReference type="SMART" id="SM00448">
    <property type="entry name" value="REC"/>
    <property type="match status" value="1"/>
</dbReference>
<protein>
    <submittedName>
        <fullName evidence="4">Response regulator transcription factor</fullName>
    </submittedName>
</protein>
<dbReference type="InterPro" id="IPR007492">
    <property type="entry name" value="LytTR_DNA-bd_dom"/>
</dbReference>
<gene>
    <name evidence="4" type="ORF">E0F88_26320</name>
</gene>
<dbReference type="Pfam" id="PF00072">
    <property type="entry name" value="Response_reg"/>
    <property type="match status" value="1"/>
</dbReference>
<dbReference type="Gene3D" id="2.40.50.1020">
    <property type="entry name" value="LytTr DNA-binding domain"/>
    <property type="match status" value="1"/>
</dbReference>
<dbReference type="InterPro" id="IPR046947">
    <property type="entry name" value="LytR-like"/>
</dbReference>